<evidence type="ECO:0000313" key="2">
    <source>
        <dbReference type="EMBL" id="QII46209.1"/>
    </source>
</evidence>
<feature type="transmembrane region" description="Helical" evidence="1">
    <location>
        <begin position="90"/>
        <end position="118"/>
    </location>
</feature>
<dbReference type="RefSeq" id="WP_166249586.1">
    <property type="nucleotide sequence ID" value="NZ_CP049616.1"/>
</dbReference>
<keyword evidence="1" id="KW-1133">Transmembrane helix</keyword>
<proteinExistence type="predicted"/>
<evidence type="ECO:0000313" key="3">
    <source>
        <dbReference type="Proteomes" id="UP000502928"/>
    </source>
</evidence>
<sequence length="174" mass="20055">MSKTDFFRIIIKMFGLYCFIEALFQFTPNLSVSWGFDSARLVISLISLLSTLIVAYLLLFQTNRLIKFLRLGKGYDSEHIETKDLNKKGLFNLGLIMIGLLMIVDNIAQFLNFCYLAFKKQVSSNGLDEIEGAMLYQQLDYNWWIISGLNVLFGIIILINYKQISKLLIGKEKE</sequence>
<keyword evidence="3" id="KW-1185">Reference proteome</keyword>
<organism evidence="2 3">
    <name type="scientific">Flagellimonas oceani</name>
    <dbReference type="NCBI Taxonomy" id="2698672"/>
    <lineage>
        <taxon>Bacteria</taxon>
        <taxon>Pseudomonadati</taxon>
        <taxon>Bacteroidota</taxon>
        <taxon>Flavobacteriia</taxon>
        <taxon>Flavobacteriales</taxon>
        <taxon>Flavobacteriaceae</taxon>
        <taxon>Flagellimonas</taxon>
    </lineage>
</organism>
<keyword evidence="1" id="KW-0812">Transmembrane</keyword>
<dbReference type="Proteomes" id="UP000502928">
    <property type="component" value="Chromosome"/>
</dbReference>
<name>A0A6G7J6F6_9FLAO</name>
<protein>
    <submittedName>
        <fullName evidence="2">Uncharacterized protein</fullName>
    </submittedName>
</protein>
<accession>A0A6G7J6F6</accession>
<dbReference type="KEGG" id="mut:GVT53_16490"/>
<feature type="transmembrane region" description="Helical" evidence="1">
    <location>
        <begin position="9"/>
        <end position="27"/>
    </location>
</feature>
<evidence type="ECO:0000256" key="1">
    <source>
        <dbReference type="SAM" id="Phobius"/>
    </source>
</evidence>
<gene>
    <name evidence="2" type="ORF">GVT53_16490</name>
</gene>
<reference evidence="2 3" key="1">
    <citation type="submission" date="2020-02" db="EMBL/GenBank/DDBJ databases">
        <title>Complete genome of Muricauda sp. 501str8.</title>
        <authorList>
            <person name="Dong B."/>
            <person name="Zhu S."/>
            <person name="Yang J."/>
            <person name="Chen J."/>
        </authorList>
    </citation>
    <scope>NUCLEOTIDE SEQUENCE [LARGE SCALE GENOMIC DNA]</scope>
    <source>
        <strain evidence="2 3">501str8</strain>
    </source>
</reference>
<feature type="transmembrane region" description="Helical" evidence="1">
    <location>
        <begin position="39"/>
        <end position="60"/>
    </location>
</feature>
<keyword evidence="1" id="KW-0472">Membrane</keyword>
<feature type="transmembrane region" description="Helical" evidence="1">
    <location>
        <begin position="141"/>
        <end position="161"/>
    </location>
</feature>
<dbReference type="EMBL" id="CP049616">
    <property type="protein sequence ID" value="QII46209.1"/>
    <property type="molecule type" value="Genomic_DNA"/>
</dbReference>
<dbReference type="AlphaFoldDB" id="A0A6G7J6F6"/>